<organism evidence="3 4">
    <name type="scientific">Leptotrichia wadei</name>
    <dbReference type="NCBI Taxonomy" id="157687"/>
    <lineage>
        <taxon>Bacteria</taxon>
        <taxon>Fusobacteriati</taxon>
        <taxon>Fusobacteriota</taxon>
        <taxon>Fusobacteriia</taxon>
        <taxon>Fusobacteriales</taxon>
        <taxon>Leptotrichiaceae</taxon>
        <taxon>Leptotrichia</taxon>
    </lineage>
</organism>
<dbReference type="PANTHER" id="PTHR21240">
    <property type="entry name" value="2-AMINO-3-CARBOXYLMUCONATE-6-SEMIALDEHYDE DECARBOXYLASE"/>
    <property type="match status" value="1"/>
</dbReference>
<dbReference type="GO" id="GO:0005737">
    <property type="term" value="C:cytoplasm"/>
    <property type="evidence" value="ECO:0007669"/>
    <property type="project" value="TreeGrafter"/>
</dbReference>
<gene>
    <name evidence="3" type="ORF">HMPREF3180_01791</name>
</gene>
<protein>
    <submittedName>
        <fullName evidence="3">Amidohydrolase family protein</fullName>
    </submittedName>
</protein>
<evidence type="ECO:0000313" key="4">
    <source>
        <dbReference type="Proteomes" id="UP000070483"/>
    </source>
</evidence>
<dbReference type="Gene3D" id="3.20.20.140">
    <property type="entry name" value="Metal-dependent hydrolases"/>
    <property type="match status" value="1"/>
</dbReference>
<name>A0A134A169_9FUSO</name>
<keyword evidence="3" id="KW-0378">Hydrolase</keyword>
<dbReference type="Proteomes" id="UP000070483">
    <property type="component" value="Unassembled WGS sequence"/>
</dbReference>
<dbReference type="STRING" id="157687.HMPREF3180_01791"/>
<proteinExistence type="predicted"/>
<dbReference type="Pfam" id="PF04909">
    <property type="entry name" value="Amidohydro_2"/>
    <property type="match status" value="1"/>
</dbReference>
<dbReference type="GO" id="GO:0016787">
    <property type="term" value="F:hydrolase activity"/>
    <property type="evidence" value="ECO:0007669"/>
    <property type="project" value="UniProtKB-KW"/>
</dbReference>
<reference evidence="4" key="1">
    <citation type="submission" date="2016-01" db="EMBL/GenBank/DDBJ databases">
        <authorList>
            <person name="Mitreva M."/>
            <person name="Pepin K.H."/>
            <person name="Mihindukulasuriya K.A."/>
            <person name="Fulton R."/>
            <person name="Fronick C."/>
            <person name="O'Laughlin M."/>
            <person name="Miner T."/>
            <person name="Herter B."/>
            <person name="Rosa B.A."/>
            <person name="Cordes M."/>
            <person name="Tomlinson C."/>
            <person name="Wollam A."/>
            <person name="Palsikar V.B."/>
            <person name="Mardis E.R."/>
            <person name="Wilson R.K."/>
        </authorList>
    </citation>
    <scope>NUCLEOTIDE SEQUENCE [LARGE SCALE GENOMIC DNA]</scope>
    <source>
        <strain evidence="4">KA00185</strain>
    </source>
</reference>
<dbReference type="AlphaFoldDB" id="A0A134A169"/>
<feature type="domain" description="Amidohydrolase-related" evidence="2">
    <location>
        <begin position="72"/>
        <end position="265"/>
    </location>
</feature>
<dbReference type="InterPro" id="IPR006680">
    <property type="entry name" value="Amidohydro-rel"/>
</dbReference>
<accession>A0A134A169</accession>
<dbReference type="OrthoDB" id="9777673at2"/>
<evidence type="ECO:0000259" key="2">
    <source>
        <dbReference type="Pfam" id="PF04909"/>
    </source>
</evidence>
<comment type="caution">
    <text evidence="3">The sequence shown here is derived from an EMBL/GenBank/DDBJ whole genome shotgun (WGS) entry which is preliminary data.</text>
</comment>
<dbReference type="PANTHER" id="PTHR21240:SF28">
    <property type="entry name" value="ISO-OROTATE DECARBOXYLASE (EUROFUNG)"/>
    <property type="match status" value="1"/>
</dbReference>
<dbReference type="EMBL" id="LSDD01000133">
    <property type="protein sequence ID" value="KXB61421.1"/>
    <property type="molecule type" value="Genomic_DNA"/>
</dbReference>
<keyword evidence="1" id="KW-0456">Lyase</keyword>
<evidence type="ECO:0000313" key="3">
    <source>
        <dbReference type="EMBL" id="KXB61421.1"/>
    </source>
</evidence>
<dbReference type="GO" id="GO:0016831">
    <property type="term" value="F:carboxy-lyase activity"/>
    <property type="evidence" value="ECO:0007669"/>
    <property type="project" value="InterPro"/>
</dbReference>
<dbReference type="GO" id="GO:0019748">
    <property type="term" value="P:secondary metabolic process"/>
    <property type="evidence" value="ECO:0007669"/>
    <property type="project" value="TreeGrafter"/>
</dbReference>
<evidence type="ECO:0000256" key="1">
    <source>
        <dbReference type="ARBA" id="ARBA00023239"/>
    </source>
</evidence>
<dbReference type="PATRIC" id="fig|157687.3.peg.1784"/>
<sequence>MIIDSHQHLILPTELQIEQMNKAGVDKAILFTTTPHPEKAKTLTEFKNEMSILFKILGGENSLENNKKRFKKDISDLMKVINNYPDKFYGFGTVPLGLSLEETQIWIKQYIIDNELKGVGEFTPRNDGQVSQLETIFKALKQYENFPIWVHTFNPVTLNGIKILENLTKKYSKTPVIFGHMGGYNWMEVTDFVKNTPNAYIDLSAAFSTLALKMIITEVPDKCLFSSDAPYGDSFLNKQAIKYLSPSKKISDKILGENIIKLLGLK</sequence>
<keyword evidence="4" id="KW-1185">Reference proteome</keyword>
<dbReference type="SUPFAM" id="SSF51556">
    <property type="entry name" value="Metallo-dependent hydrolases"/>
    <property type="match status" value="1"/>
</dbReference>
<dbReference type="RefSeq" id="WP_060918370.1">
    <property type="nucleotide sequence ID" value="NZ_KQ960101.1"/>
</dbReference>
<dbReference type="InterPro" id="IPR032466">
    <property type="entry name" value="Metal_Hydrolase"/>
</dbReference>
<dbReference type="InterPro" id="IPR032465">
    <property type="entry name" value="ACMSD"/>
</dbReference>